<evidence type="ECO:0000256" key="9">
    <source>
        <dbReference type="SAM" id="Phobius"/>
    </source>
</evidence>
<comment type="subcellular location">
    <subcellularLocation>
        <location evidence="1">Cell membrane</location>
        <topology evidence="1">Multi-pass membrane protein</topology>
    </subcellularLocation>
</comment>
<name>A0A814BED6_9BILA</name>
<keyword evidence="3" id="KW-1003">Cell membrane</keyword>
<dbReference type="Proteomes" id="UP000663864">
    <property type="component" value="Unassembled WGS sequence"/>
</dbReference>
<keyword evidence="4 10" id="KW-0732">Signal</keyword>
<feature type="domain" description="GPR158/179 extracellular" evidence="11">
    <location>
        <begin position="481"/>
        <end position="592"/>
    </location>
</feature>
<feature type="signal peptide" evidence="10">
    <location>
        <begin position="1"/>
        <end position="23"/>
    </location>
</feature>
<dbReference type="GO" id="GO:0005886">
    <property type="term" value="C:plasma membrane"/>
    <property type="evidence" value="ECO:0007669"/>
    <property type="project" value="UniProtKB-SubCell"/>
</dbReference>
<evidence type="ECO:0000259" key="11">
    <source>
        <dbReference type="Pfam" id="PF22572"/>
    </source>
</evidence>
<dbReference type="EMBL" id="CAJNOT010000287">
    <property type="protein sequence ID" value="CAF0927288.1"/>
    <property type="molecule type" value="Genomic_DNA"/>
</dbReference>
<evidence type="ECO:0000256" key="5">
    <source>
        <dbReference type="ARBA" id="ARBA00023040"/>
    </source>
</evidence>
<keyword evidence="7" id="KW-0325">Glycoprotein</keyword>
<evidence type="ECO:0000256" key="2">
    <source>
        <dbReference type="ARBA" id="ARBA00007242"/>
    </source>
</evidence>
<feature type="chain" id="PRO_5032585021" description="GPR158/179 extracellular domain-containing protein" evidence="10">
    <location>
        <begin position="24"/>
        <end position="1105"/>
    </location>
</feature>
<feature type="domain" description="GPR158/179 extracellular" evidence="11">
    <location>
        <begin position="939"/>
        <end position="1039"/>
    </location>
</feature>
<dbReference type="PANTHER" id="PTHR32546">
    <property type="entry name" value="G-PROTEIN COUPLED RECEPTOR 158-RELATED"/>
    <property type="match status" value="1"/>
</dbReference>
<evidence type="ECO:0000256" key="6">
    <source>
        <dbReference type="ARBA" id="ARBA00023170"/>
    </source>
</evidence>
<feature type="domain" description="GPR158/179 extracellular" evidence="11">
    <location>
        <begin position="264"/>
        <end position="375"/>
    </location>
</feature>
<gene>
    <name evidence="12" type="ORF">ZHD862_LOCUS8731</name>
</gene>
<evidence type="ECO:0000256" key="8">
    <source>
        <dbReference type="ARBA" id="ARBA00023224"/>
    </source>
</evidence>
<sequence length="1105" mass="128922">MSVFIRLCISLLLCILLFNRSYSQFEWITYDKIDEIMDRMNAVNGLNCYQKQPSELVLPEEAVYQKPSIEMLKKDIIMRNRTQLLHIRNIAHRNALLFSYLFQRLFDFEEPGLTYILLHNAADVTGGRSMINGSGVYFDQDKYYPHWYKNFFNKTIPLFGPYAWRADDFYDAFNWRNEWTNQTIQEEDSGAGRNHQYTSRYNRRNEWYSKWLPDQTRNDQGRGKPVHTVQLLLAERMYKLRDVPQNIEFYGPPHPEDPQGPTLWTRPYFDCGRSDKWIISAVSPIVDIYPRHTEYRHLQAMRNLAVAVTHIDFLMTDINQCIEVGPTSAQTNDPQSKQPNMFAGTDKCKPTTRCEPLFGFGFRRGGYQCLCQPGFRYPPYQDGPFQGYIIEKATKEEYENNFDCLKVECINHQYTSRYNRRNEWYSKWLPDQTRNDQGRGKPVHTVQLLLAERMYKLRDVPQNIEFYGPPHPEDPQGPTLWTRPYFDCGRSDKWIISAVSPIVDIYPRHTEYRHLQAMRNLAVAVTHIDFLMTDINQCIEVGPTSAQTNDPQSKQPNMFAGTDKCKPTTRCEPLFGFGFRRGGYQCLCQPGFRYPPYQDGPFQGYIIEKATKEEYENNFDCLKVELYLQVPQNFYQSNIEVFASRTRRSIDYNSNISNESIYNDLSKDPILPLLIESIPKVNPIATISSPTSSFLKSSVDRFASFSGKLITGFDNYKSEDYMKKNRKKRYAYERPTRVATIMQLYDRLSRDPQLCEFMTEDELTMPGDALNDVDIQFESQARLALTLSHFLSSFYQIVNPAEDFPLRKAELDLTDEQLIGEVLAAAGGDYKVVGVGIFFDRGKFRNYRLPYFGPYAYRAEKDISRKYTVVDWAGLPDGYENEIWFRTLKARWATNADRSELTEHWLKLFIRSDYSGNALVHHESGFPLYSYAPELKHGQWFPPTFQCSRNYTLPRQWIVTYAVPFFGLDALGINLEFKGVVRVDAYLNYLDINQCSMPHYVPNAFKGSDRCDYQSTVCEPIFGRGFILGTYKCRCRPGYEYPFIDYNDFFNGDAMDKQWEILMSNNSLLSRFDQLKCRIAIASSIRPLNLILLLLTISFAMLINR</sequence>
<evidence type="ECO:0000313" key="12">
    <source>
        <dbReference type="EMBL" id="CAF0927288.1"/>
    </source>
</evidence>
<keyword evidence="8" id="KW-0807">Transducer</keyword>
<evidence type="ECO:0000313" key="13">
    <source>
        <dbReference type="Proteomes" id="UP000663864"/>
    </source>
</evidence>
<dbReference type="Pfam" id="PF22572">
    <property type="entry name" value="GPR158_179_EC"/>
    <property type="match status" value="3"/>
</dbReference>
<keyword evidence="9" id="KW-0472">Membrane</keyword>
<dbReference type="InterPro" id="IPR043458">
    <property type="entry name" value="GPR158/179"/>
</dbReference>
<reference evidence="12" key="1">
    <citation type="submission" date="2021-02" db="EMBL/GenBank/DDBJ databases">
        <authorList>
            <person name="Nowell W R."/>
        </authorList>
    </citation>
    <scope>NUCLEOTIDE SEQUENCE</scope>
</reference>
<evidence type="ECO:0000256" key="3">
    <source>
        <dbReference type="ARBA" id="ARBA00022475"/>
    </source>
</evidence>
<evidence type="ECO:0000256" key="10">
    <source>
        <dbReference type="SAM" id="SignalP"/>
    </source>
</evidence>
<proteinExistence type="inferred from homology"/>
<evidence type="ECO:0000256" key="1">
    <source>
        <dbReference type="ARBA" id="ARBA00004651"/>
    </source>
</evidence>
<dbReference type="InterPro" id="IPR054714">
    <property type="entry name" value="GPR158_179_extracellular"/>
</dbReference>
<dbReference type="GO" id="GO:0004930">
    <property type="term" value="F:G protein-coupled receptor activity"/>
    <property type="evidence" value="ECO:0007669"/>
    <property type="project" value="UniProtKB-KW"/>
</dbReference>
<dbReference type="Gene3D" id="3.30.450.20">
    <property type="entry name" value="PAS domain"/>
    <property type="match status" value="3"/>
</dbReference>
<evidence type="ECO:0000256" key="4">
    <source>
        <dbReference type="ARBA" id="ARBA00022729"/>
    </source>
</evidence>
<comment type="caution">
    <text evidence="12">The sequence shown here is derived from an EMBL/GenBank/DDBJ whole genome shotgun (WGS) entry which is preliminary data.</text>
</comment>
<evidence type="ECO:0000256" key="7">
    <source>
        <dbReference type="ARBA" id="ARBA00023180"/>
    </source>
</evidence>
<organism evidence="12 13">
    <name type="scientific">Rotaria sordida</name>
    <dbReference type="NCBI Taxonomy" id="392033"/>
    <lineage>
        <taxon>Eukaryota</taxon>
        <taxon>Metazoa</taxon>
        <taxon>Spiralia</taxon>
        <taxon>Gnathifera</taxon>
        <taxon>Rotifera</taxon>
        <taxon>Eurotatoria</taxon>
        <taxon>Bdelloidea</taxon>
        <taxon>Philodinida</taxon>
        <taxon>Philodinidae</taxon>
        <taxon>Rotaria</taxon>
    </lineage>
</organism>
<protein>
    <recommendedName>
        <fullName evidence="11">GPR158/179 extracellular domain-containing protein</fullName>
    </recommendedName>
</protein>
<dbReference type="AlphaFoldDB" id="A0A814BED6"/>
<keyword evidence="9" id="KW-1133">Transmembrane helix</keyword>
<accession>A0A814BED6</accession>
<feature type="transmembrane region" description="Helical" evidence="9">
    <location>
        <begin position="1085"/>
        <end position="1103"/>
    </location>
</feature>
<keyword evidence="5" id="KW-0297">G-protein coupled receptor</keyword>
<keyword evidence="6" id="KW-0675">Receptor</keyword>
<dbReference type="PANTHER" id="PTHR32546:SF25">
    <property type="entry name" value="MIP05539P"/>
    <property type="match status" value="1"/>
</dbReference>
<keyword evidence="9" id="KW-0812">Transmembrane</keyword>
<comment type="similarity">
    <text evidence="2">Belongs to the G-protein coupled receptor 3 family.</text>
</comment>